<sequence>MNPLVPLWVLLANVAVLLAGWLIQRRLRNAGLADLLWACCICASAIYYAVVSSGSPTSQLLVALMGGLWGFRLIMHLLRRILVEREDARYRHLREARPDDEGLFFGLFVLRALSANLYSLPLYVAASNPLADVDVWTLLAAATYLIGMSGEAYADLQLSTFRNNPRHLGHTCRRGLWRYSRHPNYFFSAVHWSSYAFLAVGMPWPLWSLTLLGPLLTVLGWVVSIPAAEAQAIRTRGDDYRHYRAATPMLLPWFPRGWPDDQPETSSWQTPLPPSRRTVRAATRVPPQAYVRRETPPPPSRTSGSEISPDG</sequence>
<protein>
    <submittedName>
        <fullName evidence="3">DUF1295 domain-containing protein</fullName>
    </submittedName>
</protein>
<dbReference type="InterPro" id="IPR010721">
    <property type="entry name" value="UstE-like"/>
</dbReference>
<keyword evidence="2" id="KW-1133">Transmembrane helix</keyword>
<evidence type="ECO:0000313" key="4">
    <source>
        <dbReference type="Proteomes" id="UP001595886"/>
    </source>
</evidence>
<organism evidence="3 4">
    <name type="scientific">Dokdonella ginsengisoli</name>
    <dbReference type="NCBI Taxonomy" id="363846"/>
    <lineage>
        <taxon>Bacteria</taxon>
        <taxon>Pseudomonadati</taxon>
        <taxon>Pseudomonadota</taxon>
        <taxon>Gammaproteobacteria</taxon>
        <taxon>Lysobacterales</taxon>
        <taxon>Rhodanobacteraceae</taxon>
        <taxon>Dokdonella</taxon>
    </lineage>
</organism>
<keyword evidence="2" id="KW-0812">Transmembrane</keyword>
<feature type="transmembrane region" description="Helical" evidence="2">
    <location>
        <begin position="6"/>
        <end position="23"/>
    </location>
</feature>
<keyword evidence="4" id="KW-1185">Reference proteome</keyword>
<dbReference type="PANTHER" id="PTHR32251:SF23">
    <property type="entry name" value="3-OXO-5-ALPHA-STEROID 4-DEHYDROGENASE (DUF1295)"/>
    <property type="match status" value="1"/>
</dbReference>
<proteinExistence type="predicted"/>
<dbReference type="PROSITE" id="PS50244">
    <property type="entry name" value="S5A_REDUCTASE"/>
    <property type="match status" value="1"/>
</dbReference>
<dbReference type="Proteomes" id="UP001595886">
    <property type="component" value="Unassembled WGS sequence"/>
</dbReference>
<feature type="region of interest" description="Disordered" evidence="1">
    <location>
        <begin position="262"/>
        <end position="311"/>
    </location>
</feature>
<dbReference type="RefSeq" id="WP_380022731.1">
    <property type="nucleotide sequence ID" value="NZ_JBHSHD010000017.1"/>
</dbReference>
<evidence type="ECO:0000313" key="3">
    <source>
        <dbReference type="EMBL" id="MFC4822434.1"/>
    </source>
</evidence>
<feature type="transmembrane region" description="Helical" evidence="2">
    <location>
        <begin position="206"/>
        <end position="228"/>
    </location>
</feature>
<accession>A0ABV9R0L4</accession>
<feature type="transmembrane region" description="Helical" evidence="2">
    <location>
        <begin position="183"/>
        <end position="200"/>
    </location>
</feature>
<name>A0ABV9R0L4_9GAMM</name>
<feature type="compositionally biased region" description="Low complexity" evidence="1">
    <location>
        <begin position="301"/>
        <end position="311"/>
    </location>
</feature>
<feature type="transmembrane region" description="Helical" evidence="2">
    <location>
        <begin position="35"/>
        <end position="54"/>
    </location>
</feature>
<gene>
    <name evidence="3" type="ORF">ACFO6Q_19085</name>
</gene>
<feature type="transmembrane region" description="Helical" evidence="2">
    <location>
        <begin position="60"/>
        <end position="82"/>
    </location>
</feature>
<dbReference type="EMBL" id="JBHSHD010000017">
    <property type="protein sequence ID" value="MFC4822434.1"/>
    <property type="molecule type" value="Genomic_DNA"/>
</dbReference>
<evidence type="ECO:0000256" key="2">
    <source>
        <dbReference type="SAM" id="Phobius"/>
    </source>
</evidence>
<evidence type="ECO:0000256" key="1">
    <source>
        <dbReference type="SAM" id="MobiDB-lite"/>
    </source>
</evidence>
<dbReference type="Gene3D" id="1.20.120.1630">
    <property type="match status" value="1"/>
</dbReference>
<feature type="transmembrane region" description="Helical" evidence="2">
    <location>
        <begin position="135"/>
        <end position="154"/>
    </location>
</feature>
<feature type="transmembrane region" description="Helical" evidence="2">
    <location>
        <begin position="103"/>
        <end position="123"/>
    </location>
</feature>
<dbReference type="PANTHER" id="PTHR32251">
    <property type="entry name" value="3-OXO-5-ALPHA-STEROID 4-DEHYDROGENASE"/>
    <property type="match status" value="1"/>
</dbReference>
<reference evidence="4" key="1">
    <citation type="journal article" date="2019" name="Int. J. Syst. Evol. Microbiol.">
        <title>The Global Catalogue of Microorganisms (GCM) 10K type strain sequencing project: providing services to taxonomists for standard genome sequencing and annotation.</title>
        <authorList>
            <consortium name="The Broad Institute Genomics Platform"/>
            <consortium name="The Broad Institute Genome Sequencing Center for Infectious Disease"/>
            <person name="Wu L."/>
            <person name="Ma J."/>
        </authorList>
    </citation>
    <scope>NUCLEOTIDE SEQUENCE [LARGE SCALE GENOMIC DNA]</scope>
    <source>
        <strain evidence="4">CCUG 30340</strain>
    </source>
</reference>
<dbReference type="Pfam" id="PF06966">
    <property type="entry name" value="DUF1295"/>
    <property type="match status" value="1"/>
</dbReference>
<keyword evidence="2" id="KW-0472">Membrane</keyword>
<comment type="caution">
    <text evidence="3">The sequence shown here is derived from an EMBL/GenBank/DDBJ whole genome shotgun (WGS) entry which is preliminary data.</text>
</comment>